<evidence type="ECO:0000313" key="3">
    <source>
        <dbReference type="Proteomes" id="UP000070501"/>
    </source>
</evidence>
<evidence type="ECO:0000313" key="2">
    <source>
        <dbReference type="EMBL" id="KXJ93576.1"/>
    </source>
</evidence>
<keyword evidence="3" id="KW-1185">Reference proteome</keyword>
<feature type="non-terminal residue" evidence="2">
    <location>
        <position position="62"/>
    </location>
</feature>
<dbReference type="InParanoid" id="A0A136J925"/>
<sequence>MVISKYSVPPTMTSSEAGPKPMLLTPTSNASPQLYQTSRATHTAPSAPSPKSRPRTPDPFSI</sequence>
<name>A0A136J925_9PEZI</name>
<dbReference type="Proteomes" id="UP000070501">
    <property type="component" value="Unassembled WGS sequence"/>
</dbReference>
<feature type="region of interest" description="Disordered" evidence="1">
    <location>
        <begin position="1"/>
        <end position="62"/>
    </location>
</feature>
<gene>
    <name evidence="2" type="ORF">Micbo1qcDRAFT_161590</name>
</gene>
<evidence type="ECO:0000256" key="1">
    <source>
        <dbReference type="SAM" id="MobiDB-lite"/>
    </source>
</evidence>
<reference evidence="3" key="1">
    <citation type="submission" date="2016-02" db="EMBL/GenBank/DDBJ databases">
        <title>Draft genome sequence of Microdochium bolleyi, a fungal endophyte of beachgrass.</title>
        <authorList>
            <consortium name="DOE Joint Genome Institute"/>
            <person name="David A.S."/>
            <person name="May G."/>
            <person name="Haridas S."/>
            <person name="Lim J."/>
            <person name="Wang M."/>
            <person name="Labutti K."/>
            <person name="Lipzen A."/>
            <person name="Barry K."/>
            <person name="Grigoriev I.V."/>
        </authorList>
    </citation>
    <scope>NUCLEOTIDE SEQUENCE [LARGE SCALE GENOMIC DNA]</scope>
    <source>
        <strain evidence="3">J235TASD1</strain>
    </source>
</reference>
<feature type="compositionally biased region" description="Polar residues" evidence="1">
    <location>
        <begin position="25"/>
        <end position="41"/>
    </location>
</feature>
<organism evidence="2 3">
    <name type="scientific">Microdochium bolleyi</name>
    <dbReference type="NCBI Taxonomy" id="196109"/>
    <lineage>
        <taxon>Eukaryota</taxon>
        <taxon>Fungi</taxon>
        <taxon>Dikarya</taxon>
        <taxon>Ascomycota</taxon>
        <taxon>Pezizomycotina</taxon>
        <taxon>Sordariomycetes</taxon>
        <taxon>Xylariomycetidae</taxon>
        <taxon>Xylariales</taxon>
        <taxon>Microdochiaceae</taxon>
        <taxon>Microdochium</taxon>
    </lineage>
</organism>
<dbReference type="AlphaFoldDB" id="A0A136J925"/>
<dbReference type="EMBL" id="KQ964248">
    <property type="protein sequence ID" value="KXJ93576.1"/>
    <property type="molecule type" value="Genomic_DNA"/>
</dbReference>
<accession>A0A136J925</accession>
<proteinExistence type="predicted"/>
<protein>
    <submittedName>
        <fullName evidence="2">Uncharacterized protein</fullName>
    </submittedName>
</protein>